<dbReference type="OrthoDB" id="4157208at2759"/>
<evidence type="ECO:0000256" key="1">
    <source>
        <dbReference type="SAM" id="MobiDB-lite"/>
    </source>
</evidence>
<feature type="compositionally biased region" description="Low complexity" evidence="1">
    <location>
        <begin position="66"/>
        <end position="86"/>
    </location>
</feature>
<dbReference type="AlphaFoldDB" id="A0A1C1D0F4"/>
<name>A0A1C1D0F4_9EURO</name>
<organism evidence="2 3">
    <name type="scientific">Cladophialophora carrionii</name>
    <dbReference type="NCBI Taxonomy" id="86049"/>
    <lineage>
        <taxon>Eukaryota</taxon>
        <taxon>Fungi</taxon>
        <taxon>Dikarya</taxon>
        <taxon>Ascomycota</taxon>
        <taxon>Pezizomycotina</taxon>
        <taxon>Eurotiomycetes</taxon>
        <taxon>Chaetothyriomycetidae</taxon>
        <taxon>Chaetothyriales</taxon>
        <taxon>Herpotrichiellaceae</taxon>
        <taxon>Cladophialophora</taxon>
    </lineage>
</organism>
<proteinExistence type="predicted"/>
<dbReference type="Proteomes" id="UP000094526">
    <property type="component" value="Unassembled WGS sequence"/>
</dbReference>
<dbReference type="EMBL" id="LGRB01000005">
    <property type="protein sequence ID" value="OCT54234.1"/>
    <property type="molecule type" value="Genomic_DNA"/>
</dbReference>
<dbReference type="eggNOG" id="ENOG502RVWS">
    <property type="taxonomic scope" value="Eukaryota"/>
</dbReference>
<sequence length="191" mass="20900">MSSYPRRSARLSSQHLHQEHFQQRSGTLSAPAFANSFSQPSSASTSSHPSPVSDSMHPPPPPSTPQQPQNRLQIQPHYMQQPQQGQSHMNAPLPSPSGAEMGPFFGRPYSQPNPYASQQLPGQQPFGGQQPQMTQQGQPHHLHPHTDSMSQDHPAHAQAMNPGQLPPDFLAEAAKRAQMACLMRDIGDISL</sequence>
<dbReference type="VEuPathDB" id="FungiDB:G647_10162"/>
<comment type="caution">
    <text evidence="2">The sequence shown here is derived from an EMBL/GenBank/DDBJ whole genome shotgun (WGS) entry which is preliminary data.</text>
</comment>
<feature type="compositionally biased region" description="Low complexity" evidence="1">
    <location>
        <begin position="118"/>
        <end position="139"/>
    </location>
</feature>
<gene>
    <name evidence="2" type="ORF">CLCR_00332</name>
</gene>
<protein>
    <submittedName>
        <fullName evidence="2">Uncharacterized protein</fullName>
    </submittedName>
</protein>
<feature type="compositionally biased region" description="Low complexity" evidence="1">
    <location>
        <begin position="29"/>
        <end position="56"/>
    </location>
</feature>
<accession>A0A1C1D0F4</accession>
<keyword evidence="3" id="KW-1185">Reference proteome</keyword>
<dbReference type="VEuPathDB" id="FungiDB:CLCR_00332"/>
<evidence type="ECO:0000313" key="3">
    <source>
        <dbReference type="Proteomes" id="UP000094526"/>
    </source>
</evidence>
<evidence type="ECO:0000313" key="2">
    <source>
        <dbReference type="EMBL" id="OCT54234.1"/>
    </source>
</evidence>
<reference evidence="3" key="1">
    <citation type="submission" date="2015-07" db="EMBL/GenBank/DDBJ databases">
        <authorList>
            <person name="Teixeira M.M."/>
            <person name="Souza R.C."/>
            <person name="Almeida L.G."/>
            <person name="Vicente V.A."/>
            <person name="de Hoog S."/>
            <person name="Bocca A.L."/>
            <person name="de Almeida S.R."/>
            <person name="Vasconcelos A.T."/>
            <person name="Felipe M.S."/>
        </authorList>
    </citation>
    <scope>NUCLEOTIDE SEQUENCE [LARGE SCALE GENOMIC DNA]</scope>
    <source>
        <strain evidence="3">KSF</strain>
    </source>
</reference>
<feature type="compositionally biased region" description="Polar residues" evidence="1">
    <location>
        <begin position="1"/>
        <end position="15"/>
    </location>
</feature>
<feature type="region of interest" description="Disordered" evidence="1">
    <location>
        <begin position="1"/>
        <end position="167"/>
    </location>
</feature>